<reference evidence="2 3" key="2">
    <citation type="submission" date="2018-03" db="EMBL/GenBank/DDBJ databases">
        <title>The ancient ancestry and fast evolution of plastids.</title>
        <authorList>
            <person name="Moore K.R."/>
            <person name="Magnabosco C."/>
            <person name="Momper L."/>
            <person name="Gold D.A."/>
            <person name="Bosak T."/>
            <person name="Fournier G.P."/>
        </authorList>
    </citation>
    <scope>NUCLEOTIDE SEQUENCE [LARGE SCALE GENOMIC DNA]</scope>
    <source>
        <strain evidence="2 3">ULC007</strain>
    </source>
</reference>
<evidence type="ECO:0000313" key="2">
    <source>
        <dbReference type="EMBL" id="PSB19678.1"/>
    </source>
</evidence>
<organism evidence="2 3">
    <name type="scientific">Phormidesmis priestleyi ULC007</name>
    <dbReference type="NCBI Taxonomy" id="1920490"/>
    <lineage>
        <taxon>Bacteria</taxon>
        <taxon>Bacillati</taxon>
        <taxon>Cyanobacteriota</taxon>
        <taxon>Cyanophyceae</taxon>
        <taxon>Leptolyngbyales</taxon>
        <taxon>Leptolyngbyaceae</taxon>
        <taxon>Phormidesmis</taxon>
    </lineage>
</organism>
<dbReference type="Proteomes" id="UP000238634">
    <property type="component" value="Unassembled WGS sequence"/>
</dbReference>
<feature type="domain" description="DUF7734" evidence="1">
    <location>
        <begin position="10"/>
        <end position="97"/>
    </location>
</feature>
<dbReference type="STRING" id="1920490.GCA_001895925_00167"/>
<dbReference type="Pfam" id="PF24869">
    <property type="entry name" value="DUF7734"/>
    <property type="match status" value="1"/>
</dbReference>
<sequence length="102" mass="11437">MSDYPPPLGRRLEQYTLKRPDEVLLVSIEVDGQPDEIAVFKGFSSSLMNPTAFDPDVPVVPDRAEILSIDRLQSPYNPNDPRYLQKGMAWGEFQSLLSSLGL</sequence>
<dbReference type="RefSeq" id="WP_073071720.1">
    <property type="nucleotide sequence ID" value="NZ_MPPI01000012.1"/>
</dbReference>
<proteinExistence type="predicted"/>
<protein>
    <recommendedName>
        <fullName evidence="1">DUF7734 domain-containing protein</fullName>
    </recommendedName>
</protein>
<keyword evidence="3" id="KW-1185">Reference proteome</keyword>
<comment type="caution">
    <text evidence="2">The sequence shown here is derived from an EMBL/GenBank/DDBJ whole genome shotgun (WGS) entry which is preliminary data.</text>
</comment>
<reference evidence="2 3" key="1">
    <citation type="submission" date="2018-02" db="EMBL/GenBank/DDBJ databases">
        <authorList>
            <person name="Cohen D.B."/>
            <person name="Kent A.D."/>
        </authorList>
    </citation>
    <scope>NUCLEOTIDE SEQUENCE [LARGE SCALE GENOMIC DNA]</scope>
    <source>
        <strain evidence="2 3">ULC007</strain>
    </source>
</reference>
<name>A0A2T1DGR7_9CYAN</name>
<dbReference type="OrthoDB" id="463229at2"/>
<dbReference type="PANTHER" id="PTHR36729:SF2">
    <property type="entry name" value="EXPRESSED PROTEIN"/>
    <property type="match status" value="1"/>
</dbReference>
<dbReference type="AlphaFoldDB" id="A0A2T1DGR7"/>
<evidence type="ECO:0000259" key="1">
    <source>
        <dbReference type="Pfam" id="PF24869"/>
    </source>
</evidence>
<dbReference type="EMBL" id="PVWG01000009">
    <property type="protein sequence ID" value="PSB19678.1"/>
    <property type="molecule type" value="Genomic_DNA"/>
</dbReference>
<dbReference type="PANTHER" id="PTHR36729">
    <property type="entry name" value="EXPRESSED PROTEIN"/>
    <property type="match status" value="1"/>
</dbReference>
<gene>
    <name evidence="2" type="ORF">C7B65_10310</name>
</gene>
<dbReference type="InterPro" id="IPR056636">
    <property type="entry name" value="DUF7734"/>
</dbReference>
<evidence type="ECO:0000313" key="3">
    <source>
        <dbReference type="Proteomes" id="UP000238634"/>
    </source>
</evidence>
<accession>A0A2T1DGR7</accession>